<evidence type="ECO:0000256" key="1">
    <source>
        <dbReference type="ARBA" id="ARBA00010996"/>
    </source>
</evidence>
<feature type="binding site" evidence="2">
    <location>
        <position position="191"/>
    </location>
    <ligand>
        <name>Cu cation</name>
        <dbReference type="ChEBI" id="CHEBI:23378"/>
    </ligand>
</feature>
<dbReference type="InterPro" id="IPR003782">
    <property type="entry name" value="SCO1/SenC"/>
</dbReference>
<evidence type="ECO:0000313" key="7">
    <source>
        <dbReference type="Proteomes" id="UP000264702"/>
    </source>
</evidence>
<dbReference type="Proteomes" id="UP000264702">
    <property type="component" value="Unassembled WGS sequence"/>
</dbReference>
<feature type="disulfide bond" description="Redox-active" evidence="3">
    <location>
        <begin position="92"/>
        <end position="96"/>
    </location>
</feature>
<evidence type="ECO:0000256" key="2">
    <source>
        <dbReference type="PIRSR" id="PIRSR603782-1"/>
    </source>
</evidence>
<keyword evidence="7" id="KW-1185">Reference proteome</keyword>
<gene>
    <name evidence="6" type="ORF">D0Y96_02950</name>
</gene>
<dbReference type="OrthoDB" id="9786756at2"/>
<comment type="caution">
    <text evidence="6">The sequence shown here is derived from an EMBL/GenBank/DDBJ whole genome shotgun (WGS) entry which is preliminary data.</text>
</comment>
<feature type="binding site" evidence="2">
    <location>
        <position position="92"/>
    </location>
    <ligand>
        <name>Cu cation</name>
        <dbReference type="ChEBI" id="CHEBI:23378"/>
    </ligand>
</feature>
<sequence length="288" mass="31166">MIRIRFAAVFALAACATLFAAPARALQYSADRPVGATAQQKPSYLQHAGIDQNLNHGLPLSDHFRDESGADVTLGSFFSQRPVVMALMYYKCKMLCPEVLHGMATALPQTGFHPGREFDVVVASIDPGDTPADAAEEKQHFLSMMDAPPDAAAHVHFLTGPQQSITDLAQAIGFHYVRVPGPDGKMDQYAHSSVILIATPDGRMSKYLFGVSYQPRDVRLALVEASNRHIGTLSDLVLLYCCSYSPTQGRYTVAILRVLGLAGMGSLLAVMMLLYLLSKKPKATVTPA</sequence>
<dbReference type="Pfam" id="PF02630">
    <property type="entry name" value="SCO1-SenC"/>
    <property type="match status" value="1"/>
</dbReference>
<reference evidence="6 7" key="1">
    <citation type="submission" date="2018-08" db="EMBL/GenBank/DDBJ databases">
        <title>Acidipila sp. 4G-K13, an acidobacterium isolated from forest soil.</title>
        <authorList>
            <person name="Gao Z.-H."/>
            <person name="Qiu L.-H."/>
        </authorList>
    </citation>
    <scope>NUCLEOTIDE SEQUENCE [LARGE SCALE GENOMIC DNA]</scope>
    <source>
        <strain evidence="6 7">4G-K13</strain>
    </source>
</reference>
<evidence type="ECO:0000313" key="6">
    <source>
        <dbReference type="EMBL" id="RFU18524.1"/>
    </source>
</evidence>
<dbReference type="PANTHER" id="PTHR12151:SF8">
    <property type="entry name" value="THIOREDOXIN DOMAIN-CONTAINING PROTEIN"/>
    <property type="match status" value="1"/>
</dbReference>
<evidence type="ECO:0000256" key="4">
    <source>
        <dbReference type="SAM" id="Phobius"/>
    </source>
</evidence>
<keyword evidence="4" id="KW-0472">Membrane</keyword>
<feature type="transmembrane region" description="Helical" evidence="4">
    <location>
        <begin position="251"/>
        <end position="277"/>
    </location>
</feature>
<evidence type="ECO:0000256" key="5">
    <source>
        <dbReference type="SAM" id="SignalP"/>
    </source>
</evidence>
<dbReference type="Gene3D" id="3.40.30.10">
    <property type="entry name" value="Glutaredoxin"/>
    <property type="match status" value="1"/>
</dbReference>
<keyword evidence="2" id="KW-0186">Copper</keyword>
<protein>
    <submittedName>
        <fullName evidence="6">SCO family protein</fullName>
    </submittedName>
</protein>
<keyword evidence="2" id="KW-0479">Metal-binding</keyword>
<dbReference type="RefSeq" id="WP_117297819.1">
    <property type="nucleotide sequence ID" value="NZ_QVQT02000001.1"/>
</dbReference>
<dbReference type="CDD" id="cd02968">
    <property type="entry name" value="SCO"/>
    <property type="match status" value="1"/>
</dbReference>
<keyword evidence="5" id="KW-0732">Signal</keyword>
<dbReference type="GO" id="GO:0046872">
    <property type="term" value="F:metal ion binding"/>
    <property type="evidence" value="ECO:0007669"/>
    <property type="project" value="UniProtKB-KW"/>
</dbReference>
<dbReference type="PANTHER" id="PTHR12151">
    <property type="entry name" value="ELECTRON TRANSPORT PROTIN SCO1/SENC FAMILY MEMBER"/>
    <property type="match status" value="1"/>
</dbReference>
<name>A0A372IUE1_9BACT</name>
<dbReference type="AlphaFoldDB" id="A0A372IUE1"/>
<dbReference type="EMBL" id="QVQT01000001">
    <property type="protein sequence ID" value="RFU18524.1"/>
    <property type="molecule type" value="Genomic_DNA"/>
</dbReference>
<accession>A0A372IUE1</accession>
<feature type="binding site" evidence="2">
    <location>
        <position position="96"/>
    </location>
    <ligand>
        <name>Cu cation</name>
        <dbReference type="ChEBI" id="CHEBI:23378"/>
    </ligand>
</feature>
<comment type="similarity">
    <text evidence="1">Belongs to the SCO1/2 family.</text>
</comment>
<organism evidence="6 7">
    <name type="scientific">Paracidobacterium acidisoli</name>
    <dbReference type="NCBI Taxonomy" id="2303751"/>
    <lineage>
        <taxon>Bacteria</taxon>
        <taxon>Pseudomonadati</taxon>
        <taxon>Acidobacteriota</taxon>
        <taxon>Terriglobia</taxon>
        <taxon>Terriglobales</taxon>
        <taxon>Acidobacteriaceae</taxon>
        <taxon>Paracidobacterium</taxon>
    </lineage>
</organism>
<dbReference type="InterPro" id="IPR036249">
    <property type="entry name" value="Thioredoxin-like_sf"/>
</dbReference>
<feature type="chain" id="PRO_5016663605" evidence="5">
    <location>
        <begin position="21"/>
        <end position="288"/>
    </location>
</feature>
<keyword evidence="4" id="KW-0812">Transmembrane</keyword>
<feature type="signal peptide" evidence="5">
    <location>
        <begin position="1"/>
        <end position="20"/>
    </location>
</feature>
<proteinExistence type="inferred from homology"/>
<keyword evidence="3" id="KW-1015">Disulfide bond</keyword>
<dbReference type="SUPFAM" id="SSF52833">
    <property type="entry name" value="Thioredoxin-like"/>
    <property type="match status" value="1"/>
</dbReference>
<keyword evidence="4" id="KW-1133">Transmembrane helix</keyword>
<evidence type="ECO:0000256" key="3">
    <source>
        <dbReference type="PIRSR" id="PIRSR603782-2"/>
    </source>
</evidence>